<protein>
    <submittedName>
        <fullName evidence="1">Cof-type HAD-IIB family hydrolase</fullName>
    </submittedName>
</protein>
<dbReference type="InterPro" id="IPR023214">
    <property type="entry name" value="HAD_sf"/>
</dbReference>
<dbReference type="GO" id="GO:0000287">
    <property type="term" value="F:magnesium ion binding"/>
    <property type="evidence" value="ECO:0007669"/>
    <property type="project" value="TreeGrafter"/>
</dbReference>
<evidence type="ECO:0000313" key="1">
    <source>
        <dbReference type="EMBL" id="PEG32631.1"/>
    </source>
</evidence>
<name>A0A2A7MMP5_9CLOT</name>
<evidence type="ECO:0000313" key="2">
    <source>
        <dbReference type="Proteomes" id="UP000220840"/>
    </source>
</evidence>
<dbReference type="RefSeq" id="WP_058296775.1">
    <property type="nucleotide sequence ID" value="NZ_CAMRXB010000118.1"/>
</dbReference>
<organism evidence="1 2">
    <name type="scientific">Clostridium neonatale</name>
    <dbReference type="NCBI Taxonomy" id="137838"/>
    <lineage>
        <taxon>Bacteria</taxon>
        <taxon>Bacillati</taxon>
        <taxon>Bacillota</taxon>
        <taxon>Clostridia</taxon>
        <taxon>Eubacteriales</taxon>
        <taxon>Clostridiaceae</taxon>
        <taxon>Clostridium</taxon>
    </lineage>
</organism>
<gene>
    <name evidence="1" type="ORF">CQ394_13335</name>
</gene>
<dbReference type="SUPFAM" id="SSF56784">
    <property type="entry name" value="HAD-like"/>
    <property type="match status" value="1"/>
</dbReference>
<comment type="caution">
    <text evidence="1">The sequence shown here is derived from an EMBL/GenBank/DDBJ whole genome shotgun (WGS) entry which is preliminary data.</text>
</comment>
<dbReference type="PANTHER" id="PTHR10000">
    <property type="entry name" value="PHOSPHOSERINE PHOSPHATASE"/>
    <property type="match status" value="1"/>
</dbReference>
<dbReference type="SFLD" id="SFLDS00003">
    <property type="entry name" value="Haloacid_Dehalogenase"/>
    <property type="match status" value="1"/>
</dbReference>
<dbReference type="AlphaFoldDB" id="A0A2A7MMP5"/>
<keyword evidence="2" id="KW-1185">Reference proteome</keyword>
<dbReference type="Proteomes" id="UP000220840">
    <property type="component" value="Unassembled WGS sequence"/>
</dbReference>
<dbReference type="InterPro" id="IPR000150">
    <property type="entry name" value="Cof"/>
</dbReference>
<dbReference type="Gene3D" id="3.30.1240.10">
    <property type="match status" value="1"/>
</dbReference>
<dbReference type="GO" id="GO:0005829">
    <property type="term" value="C:cytosol"/>
    <property type="evidence" value="ECO:0007669"/>
    <property type="project" value="TreeGrafter"/>
</dbReference>
<accession>A0A2A7MMP5</accession>
<dbReference type="EMBL" id="PDCJ01000001">
    <property type="protein sequence ID" value="PEG32631.1"/>
    <property type="molecule type" value="Genomic_DNA"/>
</dbReference>
<dbReference type="NCBIfam" id="TIGR01484">
    <property type="entry name" value="HAD-SF-IIB"/>
    <property type="match status" value="1"/>
</dbReference>
<dbReference type="NCBIfam" id="TIGR00099">
    <property type="entry name" value="Cof-subfamily"/>
    <property type="match status" value="1"/>
</dbReference>
<proteinExistence type="predicted"/>
<dbReference type="InterPro" id="IPR006379">
    <property type="entry name" value="HAD-SF_hydro_IIB"/>
</dbReference>
<sequence>MDIKMIVSDLDGTLFNSDKEEYEVSKELIEKIHKFEESGGIFTIATGRPVETSIEVAKTIGIKSPYIAYNGAKIVDVTGKELYSEKFDLKTFKKFLNDVQNFGVSVIFYDDGQTICLKHTSRILIYEKKEKTTCIEAKEDITDSELQINKILLIGDVSKITELWSRLDKNIREEFRYVISEDDYFEIIKNNVSKGDALKRLKEYLDIEDNQVVTIGNHMNDKELIEEGHLGYAVANAVDGLKDIADYVTEGEYESGVIEVIETYLKGEI</sequence>
<dbReference type="Pfam" id="PF08282">
    <property type="entry name" value="Hydrolase_3"/>
    <property type="match status" value="1"/>
</dbReference>
<dbReference type="GO" id="GO:0016791">
    <property type="term" value="F:phosphatase activity"/>
    <property type="evidence" value="ECO:0007669"/>
    <property type="project" value="TreeGrafter"/>
</dbReference>
<dbReference type="Gene3D" id="3.40.50.1000">
    <property type="entry name" value="HAD superfamily/HAD-like"/>
    <property type="match status" value="1"/>
</dbReference>
<dbReference type="PANTHER" id="PTHR10000:SF8">
    <property type="entry name" value="HAD SUPERFAMILY HYDROLASE-LIKE, TYPE 3"/>
    <property type="match status" value="1"/>
</dbReference>
<dbReference type="InterPro" id="IPR036412">
    <property type="entry name" value="HAD-like_sf"/>
</dbReference>
<dbReference type="OrthoDB" id="9810101at2"/>
<keyword evidence="1" id="KW-0378">Hydrolase</keyword>
<dbReference type="STRING" id="137838.GCA_001458595_04160"/>
<dbReference type="SFLD" id="SFLDG01140">
    <property type="entry name" value="C2.B:_Phosphomannomutase_and_P"/>
    <property type="match status" value="1"/>
</dbReference>
<reference evidence="1 2" key="1">
    <citation type="submission" date="2017-10" db="EMBL/GenBank/DDBJ databases">
        <title>Effective Description of Clostridium neonatale sp. nov. linked to necrotizing enterocolitis in neonates and a clarification of species assignable to the genus Clostridium (Prazmowski 1880) emend. Lawson and Rainey 2016.</title>
        <authorList>
            <person name="Bernard K."/>
            <person name="Burdz T."/>
            <person name="Wiebe D."/>
            <person name="Balcewich B."/>
            <person name="Alfa M."/>
            <person name="Bernier A.-M."/>
        </authorList>
    </citation>
    <scope>NUCLEOTIDE SEQUENCE [LARGE SCALE GENOMIC DNA]</scope>
    <source>
        <strain evidence="1 2">LCDC99A005</strain>
    </source>
</reference>